<dbReference type="Proteomes" id="UP001412239">
    <property type="component" value="Unassembled WGS sequence"/>
</dbReference>
<dbReference type="InterPro" id="IPR002110">
    <property type="entry name" value="Ankyrin_rpt"/>
</dbReference>
<dbReference type="PROSITE" id="PS50088">
    <property type="entry name" value="ANK_REPEAT"/>
    <property type="match status" value="1"/>
</dbReference>
<dbReference type="AlphaFoldDB" id="A0A292PHY3"/>
<evidence type="ECO:0000313" key="2">
    <source>
        <dbReference type="EMBL" id="CUS06942.1"/>
    </source>
</evidence>
<organism evidence="2 3">
    <name type="scientific">Tuber aestivum</name>
    <name type="common">summer truffle</name>
    <dbReference type="NCBI Taxonomy" id="59557"/>
    <lineage>
        <taxon>Eukaryota</taxon>
        <taxon>Fungi</taxon>
        <taxon>Dikarya</taxon>
        <taxon>Ascomycota</taxon>
        <taxon>Pezizomycotina</taxon>
        <taxon>Pezizomycetes</taxon>
        <taxon>Pezizales</taxon>
        <taxon>Tuberaceae</taxon>
        <taxon>Tuber</taxon>
    </lineage>
</organism>
<dbReference type="EMBL" id="LN891276">
    <property type="protein sequence ID" value="CUS06942.1"/>
    <property type="molecule type" value="Genomic_DNA"/>
</dbReference>
<protein>
    <submittedName>
        <fullName evidence="2">Uncharacterized protein</fullName>
    </submittedName>
</protein>
<reference evidence="2" key="1">
    <citation type="submission" date="2015-10" db="EMBL/GenBank/DDBJ databases">
        <authorList>
            <person name="Regsiter A."/>
            <person name="william w."/>
        </authorList>
    </citation>
    <scope>NUCLEOTIDE SEQUENCE</scope>
    <source>
        <strain evidence="2">Montdore</strain>
    </source>
</reference>
<feature type="repeat" description="ANK" evidence="1">
    <location>
        <begin position="11"/>
        <end position="40"/>
    </location>
</feature>
<dbReference type="InterPro" id="IPR036770">
    <property type="entry name" value="Ankyrin_rpt-contain_sf"/>
</dbReference>
<dbReference type="SUPFAM" id="SSF48403">
    <property type="entry name" value="Ankyrin repeat"/>
    <property type="match status" value="1"/>
</dbReference>
<accession>A0A292PHY3</accession>
<feature type="non-terminal residue" evidence="2">
    <location>
        <position position="1"/>
    </location>
</feature>
<feature type="non-terminal residue" evidence="2">
    <location>
        <position position="40"/>
    </location>
</feature>
<evidence type="ECO:0000313" key="3">
    <source>
        <dbReference type="Proteomes" id="UP001412239"/>
    </source>
</evidence>
<name>A0A292PHY3_9PEZI</name>
<dbReference type="Pfam" id="PF00023">
    <property type="entry name" value="Ank"/>
    <property type="match status" value="1"/>
</dbReference>
<proteinExistence type="predicted"/>
<dbReference type="Gene3D" id="1.25.40.20">
    <property type="entry name" value="Ankyrin repeat-containing domain"/>
    <property type="match status" value="1"/>
</dbReference>
<keyword evidence="3" id="KW-1185">Reference proteome</keyword>
<sequence length="40" mass="3955">NVNAEGGVYGNALQAAAAKGDESVVRILLERGADVNAQGG</sequence>
<evidence type="ECO:0000256" key="1">
    <source>
        <dbReference type="PROSITE-ProRule" id="PRU00023"/>
    </source>
</evidence>
<keyword evidence="1" id="KW-0040">ANK repeat</keyword>
<dbReference type="PROSITE" id="PS50297">
    <property type="entry name" value="ANK_REP_REGION"/>
    <property type="match status" value="1"/>
</dbReference>
<gene>
    <name evidence="2" type="ORF">GSTUAT00008975001</name>
</gene>